<evidence type="ECO:0000313" key="2">
    <source>
        <dbReference type="EMBL" id="GIY25858.1"/>
    </source>
</evidence>
<feature type="region of interest" description="Disordered" evidence="1">
    <location>
        <begin position="70"/>
        <end position="93"/>
    </location>
</feature>
<dbReference type="EMBL" id="BPLR01008590">
    <property type="protein sequence ID" value="GIY25858.1"/>
    <property type="molecule type" value="Genomic_DNA"/>
</dbReference>
<dbReference type="AlphaFoldDB" id="A0AAV4RVF1"/>
<evidence type="ECO:0000313" key="3">
    <source>
        <dbReference type="Proteomes" id="UP001054945"/>
    </source>
</evidence>
<feature type="compositionally biased region" description="Acidic residues" evidence="1">
    <location>
        <begin position="70"/>
        <end position="79"/>
    </location>
</feature>
<organism evidence="2 3">
    <name type="scientific">Caerostris extrusa</name>
    <name type="common">Bark spider</name>
    <name type="synonym">Caerostris bankana</name>
    <dbReference type="NCBI Taxonomy" id="172846"/>
    <lineage>
        <taxon>Eukaryota</taxon>
        <taxon>Metazoa</taxon>
        <taxon>Ecdysozoa</taxon>
        <taxon>Arthropoda</taxon>
        <taxon>Chelicerata</taxon>
        <taxon>Arachnida</taxon>
        <taxon>Araneae</taxon>
        <taxon>Araneomorphae</taxon>
        <taxon>Entelegynae</taxon>
        <taxon>Araneoidea</taxon>
        <taxon>Araneidae</taxon>
        <taxon>Caerostris</taxon>
    </lineage>
</organism>
<proteinExistence type="predicted"/>
<reference evidence="2 3" key="1">
    <citation type="submission" date="2021-06" db="EMBL/GenBank/DDBJ databases">
        <title>Caerostris extrusa draft genome.</title>
        <authorList>
            <person name="Kono N."/>
            <person name="Arakawa K."/>
        </authorList>
    </citation>
    <scope>NUCLEOTIDE SEQUENCE [LARGE SCALE GENOMIC DNA]</scope>
</reference>
<dbReference type="Proteomes" id="UP001054945">
    <property type="component" value="Unassembled WGS sequence"/>
</dbReference>
<sequence>MEDVQLFGGGTPRTVPQQQVLFIVSRLFHPKSSPENSARYSRIARWLKGMAQGRIIYIGVFPREISEEKEEVNESEEEERFSVKRTRAASNCG</sequence>
<comment type="caution">
    <text evidence="2">The sequence shown here is derived from an EMBL/GenBank/DDBJ whole genome shotgun (WGS) entry which is preliminary data.</text>
</comment>
<name>A0AAV4RVF1_CAEEX</name>
<gene>
    <name evidence="2" type="ORF">CEXT_814741</name>
</gene>
<evidence type="ECO:0000256" key="1">
    <source>
        <dbReference type="SAM" id="MobiDB-lite"/>
    </source>
</evidence>
<accession>A0AAV4RVF1</accession>
<protein>
    <submittedName>
        <fullName evidence="2">Uncharacterized protein</fullName>
    </submittedName>
</protein>
<keyword evidence="3" id="KW-1185">Reference proteome</keyword>